<feature type="domain" description="Hemicentin-1-like von Willebrand factor A" evidence="6">
    <location>
        <begin position="175"/>
        <end position="335"/>
    </location>
</feature>
<proteinExistence type="predicted"/>
<dbReference type="InterPro" id="IPR052577">
    <property type="entry name" value="VWA7"/>
</dbReference>
<protein>
    <submittedName>
        <fullName evidence="7">Uncharacterized protein</fullName>
    </submittedName>
</protein>
<comment type="subcellular location">
    <subcellularLocation>
        <location evidence="1">Secreted</location>
    </subcellularLocation>
</comment>
<dbReference type="EMBL" id="CALNXK010000050">
    <property type="protein sequence ID" value="CAH3131672.1"/>
    <property type="molecule type" value="Genomic_DNA"/>
</dbReference>
<keyword evidence="3" id="KW-0732">Signal</keyword>
<evidence type="ECO:0000256" key="1">
    <source>
        <dbReference type="ARBA" id="ARBA00004613"/>
    </source>
</evidence>
<comment type="caution">
    <text evidence="7">The sequence shown here is derived from an EMBL/GenBank/DDBJ whole genome shotgun (WGS) entry which is preliminary data.</text>
</comment>
<dbReference type="CDD" id="cd00198">
    <property type="entry name" value="vWFA"/>
    <property type="match status" value="1"/>
</dbReference>
<dbReference type="InterPro" id="IPR036465">
    <property type="entry name" value="vWFA_dom_sf"/>
</dbReference>
<evidence type="ECO:0000313" key="8">
    <source>
        <dbReference type="Proteomes" id="UP001159405"/>
    </source>
</evidence>
<gene>
    <name evidence="7" type="ORF">PLOB_00036218</name>
</gene>
<organism evidence="7 8">
    <name type="scientific">Porites lobata</name>
    <dbReference type="NCBI Taxonomy" id="104759"/>
    <lineage>
        <taxon>Eukaryota</taxon>
        <taxon>Metazoa</taxon>
        <taxon>Cnidaria</taxon>
        <taxon>Anthozoa</taxon>
        <taxon>Hexacorallia</taxon>
        <taxon>Scleractinia</taxon>
        <taxon>Fungiina</taxon>
        <taxon>Poritidae</taxon>
        <taxon>Porites</taxon>
    </lineage>
</organism>
<dbReference type="Gene3D" id="3.40.50.410">
    <property type="entry name" value="von Willebrand factor, type A domain"/>
    <property type="match status" value="1"/>
</dbReference>
<dbReference type="Pfam" id="PF25106">
    <property type="entry name" value="VWA_4"/>
    <property type="match status" value="1"/>
</dbReference>
<dbReference type="PANTHER" id="PTHR14905">
    <property type="entry name" value="NG37"/>
    <property type="match status" value="1"/>
</dbReference>
<keyword evidence="8" id="KW-1185">Reference proteome</keyword>
<evidence type="ECO:0000313" key="7">
    <source>
        <dbReference type="EMBL" id="CAH3131672.1"/>
    </source>
</evidence>
<dbReference type="Pfam" id="PF23560">
    <property type="entry name" value="GBD_Hemicentin"/>
    <property type="match status" value="1"/>
</dbReference>
<name>A0ABN8P2R4_9CNID</name>
<dbReference type="InterPro" id="IPR056475">
    <property type="entry name" value="GBD_Hemicentin/VWA7"/>
</dbReference>
<evidence type="ECO:0000259" key="5">
    <source>
        <dbReference type="Pfam" id="PF23560"/>
    </source>
</evidence>
<evidence type="ECO:0000259" key="6">
    <source>
        <dbReference type="Pfam" id="PF25106"/>
    </source>
</evidence>
<evidence type="ECO:0000256" key="3">
    <source>
        <dbReference type="ARBA" id="ARBA00022729"/>
    </source>
</evidence>
<reference evidence="7 8" key="1">
    <citation type="submission" date="2022-05" db="EMBL/GenBank/DDBJ databases">
        <authorList>
            <consortium name="Genoscope - CEA"/>
            <person name="William W."/>
        </authorList>
    </citation>
    <scope>NUCLEOTIDE SEQUENCE [LARGE SCALE GENOMIC DNA]</scope>
</reference>
<sequence>MGKQNPIELRIYSSVFYLVSVLSLTSLVSSQLSYHVDSLVDTRNAMLTYSYEHEASAKNASPSNSFLKTIDDVEKSVYESQALRSFYVQSPARLKKIEKIIKLAANQSNDQLFIRQSLGHALYTAREIEKKKPRFKRCSVCRDAMKKFMKMIEKEIGKEKFQKFIGNRNLDRATLMFAIDDTGSMSGEIQAAKDIATYIVNYSRPNLEMDYILSPFNDPELGRVFKKDAGKGSGDAFVKKINELRAHGGGDCPEMAFKGIIEALNAGPVEDSPLYVFTDAPPKDATSENIEVARNHAKLAGINVYFFATRGCGDPSSVKPFENLARETCGQIFALPKSSSDIASMKKVAKDLLGGTTCSAKGVGSFFGKKRSASPSVHILLVDDTMEKIIVSVSSENSGADINLKDPLGSFVTSGKSVLSKVTIFDVKNPTPGIWQLVVSPKAGKYTYLFKGSSKTNVVFDFIFVTPRRTRTPFPIPYPLKGNTAHVILIVRGAEKLQPSSLKLNILSTDGRPLHTTSLRQVGGDDVHFSASFPTPAEAFNMQLKGKTKKNFQFERNSQSTVEPSHVVVKLIYARNEFTAPKSSYEFAMFFILNSGATEKFKFQIKETVNFKAEYSASLITVYQNRYAVVRVRFIAKSSAVPGSVDQLFVTVTGETSKVTARNIVSLMVGP</sequence>
<evidence type="ECO:0000256" key="2">
    <source>
        <dbReference type="ARBA" id="ARBA00022525"/>
    </source>
</evidence>
<accession>A0ABN8P2R4</accession>
<dbReference type="SUPFAM" id="SSF53300">
    <property type="entry name" value="vWA-like"/>
    <property type="match status" value="1"/>
</dbReference>
<dbReference type="Proteomes" id="UP001159405">
    <property type="component" value="Unassembled WGS sequence"/>
</dbReference>
<keyword evidence="2" id="KW-0964">Secreted</keyword>
<keyword evidence="4" id="KW-0325">Glycoprotein</keyword>
<evidence type="ECO:0000256" key="4">
    <source>
        <dbReference type="ARBA" id="ARBA00023180"/>
    </source>
</evidence>
<dbReference type="PANTHER" id="PTHR14905:SF7">
    <property type="entry name" value="VON WILLEBRAND FACTOR A DOMAIN-CONTAINING PROTEIN 7"/>
    <property type="match status" value="1"/>
</dbReference>
<feature type="domain" description="Hemicentin/VWA7 galactose-binding" evidence="5">
    <location>
        <begin position="372"/>
        <end position="454"/>
    </location>
</feature>
<dbReference type="InterPro" id="IPR056861">
    <property type="entry name" value="HMCN1-like_VWA"/>
</dbReference>